<evidence type="ECO:0000313" key="3">
    <source>
        <dbReference type="Proteomes" id="UP000768471"/>
    </source>
</evidence>
<keyword evidence="1" id="KW-0732">Signal</keyword>
<feature type="chain" id="PRO_5046974870" evidence="1">
    <location>
        <begin position="24"/>
        <end position="110"/>
    </location>
</feature>
<evidence type="ECO:0000256" key="1">
    <source>
        <dbReference type="SAM" id="SignalP"/>
    </source>
</evidence>
<keyword evidence="3" id="KW-1185">Reference proteome</keyword>
<dbReference type="RefSeq" id="WP_197903219.1">
    <property type="nucleotide sequence ID" value="NZ_JACSGR010000005.1"/>
</dbReference>
<gene>
    <name evidence="2" type="ORF">H9Q10_06800</name>
</gene>
<sequence>MTYFIRHLVFLSILVLISSPVFAQLVIDNATGKLIPLRENFATSGIRPVYDVGAGKIAQQYSYAHDLSSLRSAMTGATATARLPVVATRTVPRAAVVSKVFTNARAVGLG</sequence>
<evidence type="ECO:0000313" key="2">
    <source>
        <dbReference type="EMBL" id="MBH5329376.1"/>
    </source>
</evidence>
<name>A0ABS0NAM9_9NEIS</name>
<proteinExistence type="predicted"/>
<dbReference type="Proteomes" id="UP000768471">
    <property type="component" value="Unassembled WGS sequence"/>
</dbReference>
<feature type="non-terminal residue" evidence="2">
    <location>
        <position position="110"/>
    </location>
</feature>
<reference evidence="2 3" key="1">
    <citation type="submission" date="2020-09" db="EMBL/GenBank/DDBJ databases">
        <title>Eikenella S3660 sp. nov., isolated from a throat swab.</title>
        <authorList>
            <person name="Buhl M."/>
        </authorList>
    </citation>
    <scope>NUCLEOTIDE SEQUENCE [LARGE SCALE GENOMIC DNA]</scope>
    <source>
        <strain evidence="2 3">S3360</strain>
    </source>
</reference>
<comment type="caution">
    <text evidence="2">The sequence shown here is derived from an EMBL/GenBank/DDBJ whole genome shotgun (WGS) entry which is preliminary data.</text>
</comment>
<feature type="signal peptide" evidence="1">
    <location>
        <begin position="1"/>
        <end position="23"/>
    </location>
</feature>
<dbReference type="EMBL" id="JACSGR010000005">
    <property type="protein sequence ID" value="MBH5329376.1"/>
    <property type="molecule type" value="Genomic_DNA"/>
</dbReference>
<organism evidence="2 3">
    <name type="scientific">Eikenella glucosivorans</name>
    <dbReference type="NCBI Taxonomy" id="2766967"/>
    <lineage>
        <taxon>Bacteria</taxon>
        <taxon>Pseudomonadati</taxon>
        <taxon>Pseudomonadota</taxon>
        <taxon>Betaproteobacteria</taxon>
        <taxon>Neisseriales</taxon>
        <taxon>Neisseriaceae</taxon>
        <taxon>Eikenella</taxon>
    </lineage>
</organism>
<accession>A0ABS0NAM9</accession>
<protein>
    <submittedName>
        <fullName evidence="2">Uncharacterized protein</fullName>
    </submittedName>
</protein>